<dbReference type="GO" id="GO:0046872">
    <property type="term" value="F:metal ion binding"/>
    <property type="evidence" value="ECO:0007669"/>
    <property type="project" value="UniProtKB-KW"/>
</dbReference>
<dbReference type="Pfam" id="PF00293">
    <property type="entry name" value="NUDIX"/>
    <property type="match status" value="1"/>
</dbReference>
<dbReference type="GO" id="GO:0006281">
    <property type="term" value="P:DNA repair"/>
    <property type="evidence" value="ECO:0007669"/>
    <property type="project" value="UniProtKB-KW"/>
</dbReference>
<evidence type="ECO:0000256" key="11">
    <source>
        <dbReference type="ARBA" id="ARBA00038905"/>
    </source>
</evidence>
<comment type="cofactor">
    <cofactor evidence="1">
        <name>Mg(2+)</name>
        <dbReference type="ChEBI" id="CHEBI:18420"/>
    </cofactor>
</comment>
<dbReference type="EMBL" id="JABEMA010000006">
    <property type="protein sequence ID" value="NNH21716.1"/>
    <property type="molecule type" value="Genomic_DNA"/>
</dbReference>
<evidence type="ECO:0000256" key="8">
    <source>
        <dbReference type="ARBA" id="ARBA00022842"/>
    </source>
</evidence>
<feature type="domain" description="Nudix hydrolase" evidence="12">
    <location>
        <begin position="14"/>
        <end position="140"/>
    </location>
</feature>
<evidence type="ECO:0000256" key="2">
    <source>
        <dbReference type="ARBA" id="ARBA00005582"/>
    </source>
</evidence>
<dbReference type="PRINTS" id="PR00502">
    <property type="entry name" value="NUDIXFAMILY"/>
</dbReference>
<keyword evidence="8" id="KW-0460">Magnesium</keyword>
<keyword evidence="6" id="KW-0227">DNA damage</keyword>
<evidence type="ECO:0000256" key="9">
    <source>
        <dbReference type="ARBA" id="ARBA00023204"/>
    </source>
</evidence>
<dbReference type="Proteomes" id="UP000555552">
    <property type="component" value="Unassembled WGS sequence"/>
</dbReference>
<name>A0A849BQ87_9ACTN</name>
<dbReference type="AlphaFoldDB" id="A0A849BQ87"/>
<evidence type="ECO:0000313" key="14">
    <source>
        <dbReference type="Proteomes" id="UP000555552"/>
    </source>
</evidence>
<keyword evidence="3" id="KW-0515">Mutator protein</keyword>
<dbReference type="GO" id="GO:0044715">
    <property type="term" value="F:8-oxo-dGDP phosphatase activity"/>
    <property type="evidence" value="ECO:0007669"/>
    <property type="project" value="TreeGrafter"/>
</dbReference>
<proteinExistence type="inferred from homology"/>
<dbReference type="GO" id="GO:0044716">
    <property type="term" value="F:8-oxo-GDP phosphatase activity"/>
    <property type="evidence" value="ECO:0007669"/>
    <property type="project" value="TreeGrafter"/>
</dbReference>
<gene>
    <name evidence="13" type="ORF">HLB09_01155</name>
</gene>
<dbReference type="InterPro" id="IPR047127">
    <property type="entry name" value="MutT-like"/>
</dbReference>
<evidence type="ECO:0000313" key="13">
    <source>
        <dbReference type="EMBL" id="NNH21716.1"/>
    </source>
</evidence>
<evidence type="ECO:0000256" key="6">
    <source>
        <dbReference type="ARBA" id="ARBA00022763"/>
    </source>
</evidence>
<dbReference type="InterPro" id="IPR020476">
    <property type="entry name" value="Nudix_hydrolase"/>
</dbReference>
<sequence length="154" mass="16450">MTGTATARGAGGGPVDHVVVGVLVRDGRALMVHRSPHRRWYPDVWDLPGGHVEAGEDPRAALVRELREELAVEAQVHGAPIARTVADTFVADVWAVHRWHGEPVNAAPDEHDALAWLDVGDLAGLDLAHPDLPGQVRLALGKSRPARTSEGVCP</sequence>
<dbReference type="GO" id="GO:0006260">
    <property type="term" value="P:DNA replication"/>
    <property type="evidence" value="ECO:0007669"/>
    <property type="project" value="UniProtKB-KW"/>
</dbReference>
<comment type="catalytic activity">
    <reaction evidence="10">
        <text>8-oxo-dGTP + H2O = 8-oxo-dGMP + diphosphate + H(+)</text>
        <dbReference type="Rhea" id="RHEA:31575"/>
        <dbReference type="ChEBI" id="CHEBI:15377"/>
        <dbReference type="ChEBI" id="CHEBI:15378"/>
        <dbReference type="ChEBI" id="CHEBI:33019"/>
        <dbReference type="ChEBI" id="CHEBI:63224"/>
        <dbReference type="ChEBI" id="CHEBI:77896"/>
        <dbReference type="EC" id="3.6.1.55"/>
    </reaction>
</comment>
<evidence type="ECO:0000256" key="4">
    <source>
        <dbReference type="ARBA" id="ARBA00022705"/>
    </source>
</evidence>
<evidence type="ECO:0000259" key="12">
    <source>
        <dbReference type="PROSITE" id="PS51462"/>
    </source>
</evidence>
<evidence type="ECO:0000256" key="7">
    <source>
        <dbReference type="ARBA" id="ARBA00022801"/>
    </source>
</evidence>
<keyword evidence="5" id="KW-0479">Metal-binding</keyword>
<keyword evidence="9" id="KW-0234">DNA repair</keyword>
<dbReference type="PANTHER" id="PTHR47707">
    <property type="entry name" value="8-OXO-DGTP DIPHOSPHATASE"/>
    <property type="match status" value="1"/>
</dbReference>
<dbReference type="PANTHER" id="PTHR47707:SF1">
    <property type="entry name" value="NUDIX HYDROLASE FAMILY PROTEIN"/>
    <property type="match status" value="1"/>
</dbReference>
<dbReference type="InterPro" id="IPR000086">
    <property type="entry name" value="NUDIX_hydrolase_dom"/>
</dbReference>
<comment type="similarity">
    <text evidence="2">Belongs to the Nudix hydrolase family.</text>
</comment>
<protein>
    <recommendedName>
        <fullName evidence="11">8-oxo-dGTP diphosphatase</fullName>
        <ecNumber evidence="11">3.6.1.55</ecNumber>
    </recommendedName>
</protein>
<organism evidence="13 14">
    <name type="scientific">Pseudokineococcus marinus</name>
    <dbReference type="NCBI Taxonomy" id="351215"/>
    <lineage>
        <taxon>Bacteria</taxon>
        <taxon>Bacillati</taxon>
        <taxon>Actinomycetota</taxon>
        <taxon>Actinomycetes</taxon>
        <taxon>Kineosporiales</taxon>
        <taxon>Kineosporiaceae</taxon>
        <taxon>Pseudokineococcus</taxon>
    </lineage>
</organism>
<reference evidence="13 14" key="1">
    <citation type="submission" date="2020-05" db="EMBL/GenBank/DDBJ databases">
        <title>MicrobeNet Type strains.</title>
        <authorList>
            <person name="Nicholson A.C."/>
        </authorList>
    </citation>
    <scope>NUCLEOTIDE SEQUENCE [LARGE SCALE GENOMIC DNA]</scope>
    <source>
        <strain evidence="13 14">JCM 14547</strain>
    </source>
</reference>
<accession>A0A849BQ87</accession>
<keyword evidence="7" id="KW-0378">Hydrolase</keyword>
<dbReference type="Gene3D" id="3.90.79.10">
    <property type="entry name" value="Nucleoside Triphosphate Pyrophosphohydrolase"/>
    <property type="match status" value="1"/>
</dbReference>
<dbReference type="InterPro" id="IPR015797">
    <property type="entry name" value="NUDIX_hydrolase-like_dom_sf"/>
</dbReference>
<dbReference type="SUPFAM" id="SSF55811">
    <property type="entry name" value="Nudix"/>
    <property type="match status" value="1"/>
</dbReference>
<evidence type="ECO:0000256" key="10">
    <source>
        <dbReference type="ARBA" id="ARBA00035861"/>
    </source>
</evidence>
<keyword evidence="14" id="KW-1185">Reference proteome</keyword>
<dbReference type="GO" id="GO:0008413">
    <property type="term" value="F:8-oxo-7,8-dihydroguanosine triphosphate pyrophosphatase activity"/>
    <property type="evidence" value="ECO:0007669"/>
    <property type="project" value="TreeGrafter"/>
</dbReference>
<keyword evidence="4" id="KW-0235">DNA replication</keyword>
<evidence type="ECO:0000256" key="5">
    <source>
        <dbReference type="ARBA" id="ARBA00022723"/>
    </source>
</evidence>
<dbReference type="GO" id="GO:0035539">
    <property type="term" value="F:8-oxo-7,8-dihydrodeoxyguanosine triphosphate pyrophosphatase activity"/>
    <property type="evidence" value="ECO:0007669"/>
    <property type="project" value="UniProtKB-EC"/>
</dbReference>
<dbReference type="EC" id="3.6.1.55" evidence="11"/>
<evidence type="ECO:0000256" key="3">
    <source>
        <dbReference type="ARBA" id="ARBA00022457"/>
    </source>
</evidence>
<dbReference type="PROSITE" id="PS51462">
    <property type="entry name" value="NUDIX"/>
    <property type="match status" value="1"/>
</dbReference>
<evidence type="ECO:0000256" key="1">
    <source>
        <dbReference type="ARBA" id="ARBA00001946"/>
    </source>
</evidence>
<comment type="caution">
    <text evidence="13">The sequence shown here is derived from an EMBL/GenBank/DDBJ whole genome shotgun (WGS) entry which is preliminary data.</text>
</comment>